<evidence type="ECO:0000259" key="10">
    <source>
        <dbReference type="Pfam" id="PF00593"/>
    </source>
</evidence>
<dbReference type="Pfam" id="PF00593">
    <property type="entry name" value="TonB_dep_Rec_b-barrel"/>
    <property type="match status" value="1"/>
</dbReference>
<evidence type="ECO:0000256" key="2">
    <source>
        <dbReference type="ARBA" id="ARBA00022448"/>
    </source>
</evidence>
<dbReference type="SUPFAM" id="SSF56935">
    <property type="entry name" value="Porins"/>
    <property type="match status" value="1"/>
</dbReference>
<keyword evidence="6 8" id="KW-0472">Membrane</keyword>
<dbReference type="SUPFAM" id="SSF49464">
    <property type="entry name" value="Carboxypeptidase regulatory domain-like"/>
    <property type="match status" value="1"/>
</dbReference>
<evidence type="ECO:0000256" key="3">
    <source>
        <dbReference type="ARBA" id="ARBA00022452"/>
    </source>
</evidence>
<dbReference type="AlphaFoldDB" id="A0A0C1LFN1"/>
<dbReference type="Gene3D" id="2.60.40.1120">
    <property type="entry name" value="Carboxypeptidase-like, regulatory domain"/>
    <property type="match status" value="1"/>
</dbReference>
<protein>
    <submittedName>
        <fullName evidence="12">TonB-dependent receptor</fullName>
    </submittedName>
</protein>
<keyword evidence="7 8" id="KW-0998">Cell outer membrane</keyword>
<evidence type="ECO:0000256" key="7">
    <source>
        <dbReference type="ARBA" id="ARBA00023237"/>
    </source>
</evidence>
<keyword evidence="5 9" id="KW-0798">TonB box</keyword>
<dbReference type="InterPro" id="IPR037066">
    <property type="entry name" value="Plug_dom_sf"/>
</dbReference>
<keyword evidence="12" id="KW-0675">Receptor</keyword>
<dbReference type="PANTHER" id="PTHR30069:SF57">
    <property type="entry name" value="TONB-DEPENDENT RECEPTOR"/>
    <property type="match status" value="1"/>
</dbReference>
<dbReference type="InterPro" id="IPR008969">
    <property type="entry name" value="CarboxyPept-like_regulatory"/>
</dbReference>
<accession>A0A0C1LFN1</accession>
<dbReference type="Proteomes" id="UP000031408">
    <property type="component" value="Unassembled WGS sequence"/>
</dbReference>
<evidence type="ECO:0000256" key="6">
    <source>
        <dbReference type="ARBA" id="ARBA00023136"/>
    </source>
</evidence>
<feature type="domain" description="TonB-dependent receptor plug" evidence="11">
    <location>
        <begin position="116"/>
        <end position="219"/>
    </location>
</feature>
<dbReference type="InterPro" id="IPR036942">
    <property type="entry name" value="Beta-barrel_TonB_sf"/>
</dbReference>
<evidence type="ECO:0000256" key="9">
    <source>
        <dbReference type="RuleBase" id="RU003357"/>
    </source>
</evidence>
<dbReference type="InterPro" id="IPR012910">
    <property type="entry name" value="Plug_dom"/>
</dbReference>
<comment type="similarity">
    <text evidence="8 9">Belongs to the TonB-dependent receptor family.</text>
</comment>
<evidence type="ECO:0000259" key="11">
    <source>
        <dbReference type="Pfam" id="PF07715"/>
    </source>
</evidence>
<dbReference type="GO" id="GO:0015344">
    <property type="term" value="F:siderophore uptake transmembrane transporter activity"/>
    <property type="evidence" value="ECO:0007669"/>
    <property type="project" value="TreeGrafter"/>
</dbReference>
<dbReference type="InterPro" id="IPR039426">
    <property type="entry name" value="TonB-dep_rcpt-like"/>
</dbReference>
<keyword evidence="4 8" id="KW-0812">Transmembrane</keyword>
<dbReference type="OrthoDB" id="9760333at2"/>
<dbReference type="PANTHER" id="PTHR30069">
    <property type="entry name" value="TONB-DEPENDENT OUTER MEMBRANE RECEPTOR"/>
    <property type="match status" value="1"/>
</dbReference>
<evidence type="ECO:0000313" key="12">
    <source>
        <dbReference type="EMBL" id="KIC94158.1"/>
    </source>
</evidence>
<keyword evidence="2 8" id="KW-0813">Transport</keyword>
<reference evidence="12 13" key="1">
    <citation type="submission" date="2014-11" db="EMBL/GenBank/DDBJ databases">
        <title>Genome sequence of Flavihumibacter solisilvae 3-3.</title>
        <authorList>
            <person name="Zhou G."/>
            <person name="Li M."/>
            <person name="Wang G."/>
        </authorList>
    </citation>
    <scope>NUCLEOTIDE SEQUENCE [LARGE SCALE GENOMIC DNA]</scope>
    <source>
        <strain evidence="12 13">3-3</strain>
    </source>
</reference>
<evidence type="ECO:0000256" key="1">
    <source>
        <dbReference type="ARBA" id="ARBA00004571"/>
    </source>
</evidence>
<dbReference type="InterPro" id="IPR000531">
    <property type="entry name" value="Beta-barrel_TonB"/>
</dbReference>
<proteinExistence type="inferred from homology"/>
<dbReference type="Gene3D" id="2.170.130.10">
    <property type="entry name" value="TonB-dependent receptor, plug domain"/>
    <property type="match status" value="1"/>
</dbReference>
<comment type="subcellular location">
    <subcellularLocation>
        <location evidence="1 8">Cell outer membrane</location>
        <topology evidence="1 8">Multi-pass membrane protein</topology>
    </subcellularLocation>
</comment>
<evidence type="ECO:0000256" key="4">
    <source>
        <dbReference type="ARBA" id="ARBA00022692"/>
    </source>
</evidence>
<keyword evidence="3 8" id="KW-1134">Transmembrane beta strand</keyword>
<feature type="domain" description="TonB-dependent receptor-like beta-barrel" evidence="10">
    <location>
        <begin position="267"/>
        <end position="693"/>
    </location>
</feature>
<dbReference type="Pfam" id="PF13715">
    <property type="entry name" value="CarbopepD_reg_2"/>
    <property type="match status" value="1"/>
</dbReference>
<dbReference type="GO" id="GO:0044718">
    <property type="term" value="P:siderophore transmembrane transport"/>
    <property type="evidence" value="ECO:0007669"/>
    <property type="project" value="TreeGrafter"/>
</dbReference>
<comment type="caution">
    <text evidence="12">The sequence shown here is derived from an EMBL/GenBank/DDBJ whole genome shotgun (WGS) entry which is preliminary data.</text>
</comment>
<evidence type="ECO:0000256" key="5">
    <source>
        <dbReference type="ARBA" id="ARBA00023077"/>
    </source>
</evidence>
<dbReference type="GO" id="GO:0009279">
    <property type="term" value="C:cell outer membrane"/>
    <property type="evidence" value="ECO:0007669"/>
    <property type="project" value="UniProtKB-SubCell"/>
</dbReference>
<name>A0A0C1LFN1_9BACT</name>
<dbReference type="Gene3D" id="2.40.170.20">
    <property type="entry name" value="TonB-dependent receptor, beta-barrel domain"/>
    <property type="match status" value="1"/>
</dbReference>
<dbReference type="Pfam" id="PF07715">
    <property type="entry name" value="Plug"/>
    <property type="match status" value="1"/>
</dbReference>
<keyword evidence="13" id="KW-1185">Reference proteome</keyword>
<dbReference type="EMBL" id="JSVC01000015">
    <property type="protein sequence ID" value="KIC94158.1"/>
    <property type="molecule type" value="Genomic_DNA"/>
</dbReference>
<dbReference type="PROSITE" id="PS52016">
    <property type="entry name" value="TONB_DEPENDENT_REC_3"/>
    <property type="match status" value="1"/>
</dbReference>
<evidence type="ECO:0000256" key="8">
    <source>
        <dbReference type="PROSITE-ProRule" id="PRU01360"/>
    </source>
</evidence>
<gene>
    <name evidence="12" type="ORF">OI18_14355</name>
</gene>
<evidence type="ECO:0000313" key="13">
    <source>
        <dbReference type="Proteomes" id="UP000031408"/>
    </source>
</evidence>
<organism evidence="12 13">
    <name type="scientific">Flavihumibacter solisilvae</name>
    <dbReference type="NCBI Taxonomy" id="1349421"/>
    <lineage>
        <taxon>Bacteria</taxon>
        <taxon>Pseudomonadati</taxon>
        <taxon>Bacteroidota</taxon>
        <taxon>Chitinophagia</taxon>
        <taxon>Chitinophagales</taxon>
        <taxon>Chitinophagaceae</taxon>
        <taxon>Flavihumibacter</taxon>
    </lineage>
</organism>
<sequence length="764" mass="85287">MRLVFTLIILIVLGLSASAQTRWVSGKLVHAENGEAVAGATISLPALKISVASTSSGSFRLQVPDSIMALEITAIGFEKQVVALDGAELLVRMQPSRKSMDEVVVTGTMRAVQRSASPVPVEVYTPVFFRKNPSPSIFDALQMVNGVRPQLNCNVCNTGDIHINGLEGPYTMVLIDGMPIVSSLASVYGLQGIPNSLVERIEIVKGPASSLYGSEAIGGLINVITKHPRKAPAVSVEYSGTSWREHNLDAGFRFATGKKSQSLLGISYYNFTHRYDENRDNFTDVTLQNRISLFQKISWQRKENRQAAVAVRVIAEDRWGGEMQWTRKFRGGDSVYGEQITTTRGELIGNYQLPVPEKIMFSFSANAHRQRSAYGNTIFDADQRIGFGQFTWEKDAGSHQLLSGIVGRYTWYDDNTPATASATGAKNSPDKIFLPGIFIQDEWQLHSDHLLLTGLRYDYDKRHGNIITPRIAWKWTISEMDHLRLNAGSGFRVVNLFTEDHAALTGARKVEIVGSLKPEKSYNVNLNYSRKFVVPGGYLNLEAATWYTYFTNRIIPDYTSDPDKIIYSNLDGYAESKGFSINMEAAFRNRLRLTTGFTLQDVSITNRDAAGKTAHSRQLLTEPWSGTWTVSYTLGKGNWMIDYTGNLYGPMLLPLLGPTDPRPEKSPVWSIQNVQLTYKGRKGMEWFGGVKNLLNFTPARNTDFIIARAHDPFDKKVEYGTDGKVVATPENPYGLTFDPNYVYAPNQGRKLFFGLRYTWKGRTD</sequence>
<dbReference type="STRING" id="1349421.OI18_14355"/>
<dbReference type="RefSeq" id="WP_039140818.1">
    <property type="nucleotide sequence ID" value="NZ_JSVC01000015.1"/>
</dbReference>